<evidence type="ECO:0000313" key="2">
    <source>
        <dbReference type="EMBL" id="KZT30971.1"/>
    </source>
</evidence>
<dbReference type="Proteomes" id="UP000076761">
    <property type="component" value="Unassembled WGS sequence"/>
</dbReference>
<dbReference type="AlphaFoldDB" id="A0A165WC81"/>
<evidence type="ECO:0008006" key="4">
    <source>
        <dbReference type="Google" id="ProtNLM"/>
    </source>
</evidence>
<keyword evidence="3" id="KW-1185">Reference proteome</keyword>
<dbReference type="STRING" id="1314782.A0A165WC81"/>
<feature type="region of interest" description="Disordered" evidence="1">
    <location>
        <begin position="1"/>
        <end position="30"/>
    </location>
</feature>
<organism evidence="2 3">
    <name type="scientific">Neolentinus lepideus HHB14362 ss-1</name>
    <dbReference type="NCBI Taxonomy" id="1314782"/>
    <lineage>
        <taxon>Eukaryota</taxon>
        <taxon>Fungi</taxon>
        <taxon>Dikarya</taxon>
        <taxon>Basidiomycota</taxon>
        <taxon>Agaricomycotina</taxon>
        <taxon>Agaricomycetes</taxon>
        <taxon>Gloeophyllales</taxon>
        <taxon>Gloeophyllaceae</taxon>
        <taxon>Neolentinus</taxon>
    </lineage>
</organism>
<sequence>MPSSDPNAKNAAGLTPTESRSLSERQPEQHEQTILAAIKDLYTCNPTENSYQVYAPDAVFHDPVGIAKGADAIRAQFNGLVKLFPRADIGKFRVLENPKSVPKGTILVDQDVSYFRDPKAAEPTKTVNSLLTLHTNSSNQITEHFEEWDHKRETDSSDGFLGYLNESRKKLTASITDMLVGKEPPKKS</sequence>
<feature type="compositionally biased region" description="Basic and acidic residues" evidence="1">
    <location>
        <begin position="21"/>
        <end position="30"/>
    </location>
</feature>
<reference evidence="2 3" key="1">
    <citation type="journal article" date="2016" name="Mol. Biol. Evol.">
        <title>Comparative Genomics of Early-Diverging Mushroom-Forming Fungi Provides Insights into the Origins of Lignocellulose Decay Capabilities.</title>
        <authorList>
            <person name="Nagy L.G."/>
            <person name="Riley R."/>
            <person name="Tritt A."/>
            <person name="Adam C."/>
            <person name="Daum C."/>
            <person name="Floudas D."/>
            <person name="Sun H."/>
            <person name="Yadav J.S."/>
            <person name="Pangilinan J."/>
            <person name="Larsson K.H."/>
            <person name="Matsuura K."/>
            <person name="Barry K."/>
            <person name="Labutti K."/>
            <person name="Kuo R."/>
            <person name="Ohm R.A."/>
            <person name="Bhattacharya S.S."/>
            <person name="Shirouzu T."/>
            <person name="Yoshinaga Y."/>
            <person name="Martin F.M."/>
            <person name="Grigoriev I.V."/>
            <person name="Hibbett D.S."/>
        </authorList>
    </citation>
    <scope>NUCLEOTIDE SEQUENCE [LARGE SCALE GENOMIC DNA]</scope>
    <source>
        <strain evidence="2 3">HHB14362 ss-1</strain>
    </source>
</reference>
<evidence type="ECO:0000256" key="1">
    <source>
        <dbReference type="SAM" id="MobiDB-lite"/>
    </source>
</evidence>
<dbReference type="EMBL" id="KV425551">
    <property type="protein sequence ID" value="KZT30971.1"/>
    <property type="molecule type" value="Genomic_DNA"/>
</dbReference>
<protein>
    <recommendedName>
        <fullName evidence="4">SnoaL-like domain-containing protein</fullName>
    </recommendedName>
</protein>
<dbReference type="SUPFAM" id="SSF54427">
    <property type="entry name" value="NTF2-like"/>
    <property type="match status" value="1"/>
</dbReference>
<dbReference type="PANTHER" id="PTHR34213:SF2">
    <property type="entry name" value="NUCLEAR TRANSPORT FACTOR 2 (NTF2) FAMILY PROTEIN"/>
    <property type="match status" value="1"/>
</dbReference>
<dbReference type="InParanoid" id="A0A165WC81"/>
<proteinExistence type="predicted"/>
<dbReference type="OrthoDB" id="2400485at2759"/>
<gene>
    <name evidence="2" type="ORF">NEOLEDRAFT_1083587</name>
</gene>
<name>A0A165WC81_9AGAM</name>
<dbReference type="InterPro" id="IPR032710">
    <property type="entry name" value="NTF2-like_dom_sf"/>
</dbReference>
<dbReference type="PANTHER" id="PTHR34213">
    <property type="entry name" value="NUCLEAR TRANSPORT FACTOR 2 (NTF2) FAMILY PROTEIN"/>
    <property type="match status" value="1"/>
</dbReference>
<accession>A0A165WC81</accession>
<dbReference type="Gene3D" id="3.10.450.50">
    <property type="match status" value="1"/>
</dbReference>
<evidence type="ECO:0000313" key="3">
    <source>
        <dbReference type="Proteomes" id="UP000076761"/>
    </source>
</evidence>